<feature type="region of interest" description="Disordered" evidence="1">
    <location>
        <begin position="39"/>
        <end position="85"/>
    </location>
</feature>
<dbReference type="KEGG" id="acry:AC20117_11430"/>
<dbReference type="EMBL" id="FNKH01000002">
    <property type="protein sequence ID" value="SDQ45506.1"/>
    <property type="molecule type" value="Genomic_DNA"/>
</dbReference>
<dbReference type="InterPro" id="IPR028037">
    <property type="entry name" value="Antitoxin_Rv0909/MT0933"/>
</dbReference>
<dbReference type="STRING" id="37928.SAMN04489742_1181"/>
<dbReference type="Proteomes" id="UP000181917">
    <property type="component" value="Unassembled WGS sequence"/>
</dbReference>
<feature type="compositionally biased region" description="Basic and acidic residues" evidence="1">
    <location>
        <begin position="39"/>
        <end position="60"/>
    </location>
</feature>
<dbReference type="Pfam" id="PF14013">
    <property type="entry name" value="MT0933_antitox"/>
    <property type="match status" value="1"/>
</dbReference>
<gene>
    <name evidence="2" type="ORF">SAMN04489742_1181</name>
</gene>
<evidence type="ECO:0000313" key="2">
    <source>
        <dbReference type="EMBL" id="SDQ45506.1"/>
    </source>
</evidence>
<dbReference type="RefSeq" id="WP_074699631.1">
    <property type="nucleotide sequence ID" value="NZ_CP018863.1"/>
</dbReference>
<organism evidence="2 3">
    <name type="scientific">Crystallibacter crystallopoietes</name>
    <dbReference type="NCBI Taxonomy" id="37928"/>
    <lineage>
        <taxon>Bacteria</taxon>
        <taxon>Bacillati</taxon>
        <taxon>Actinomycetota</taxon>
        <taxon>Actinomycetes</taxon>
        <taxon>Micrococcales</taxon>
        <taxon>Micrococcaceae</taxon>
        <taxon>Crystallibacter</taxon>
    </lineage>
</organism>
<feature type="compositionally biased region" description="Gly residues" evidence="1">
    <location>
        <begin position="76"/>
        <end position="85"/>
    </location>
</feature>
<protein>
    <submittedName>
        <fullName evidence="2">MT0933-like antitoxin protein</fullName>
    </submittedName>
</protein>
<sequence length="85" mass="9019">MAGFSKFGKIAQELARNPKVKQALQNPKTKQAGAKLVERAADAADKATKGKHTDKIQRARHEARKRLSGGDNNGNPGLGGNKPSS</sequence>
<reference evidence="2 3" key="1">
    <citation type="submission" date="2016-10" db="EMBL/GenBank/DDBJ databases">
        <authorList>
            <person name="de Groot N.N."/>
        </authorList>
    </citation>
    <scope>NUCLEOTIDE SEQUENCE [LARGE SCALE GENOMIC DNA]</scope>
    <source>
        <strain evidence="2 3">DSM 20117</strain>
    </source>
</reference>
<name>A0A1H1B232_9MICC</name>
<evidence type="ECO:0000313" key="3">
    <source>
        <dbReference type="Proteomes" id="UP000181917"/>
    </source>
</evidence>
<keyword evidence="3" id="KW-1185">Reference proteome</keyword>
<accession>A0A1H1B232</accession>
<dbReference type="AlphaFoldDB" id="A0A1H1B232"/>
<proteinExistence type="predicted"/>
<evidence type="ECO:0000256" key="1">
    <source>
        <dbReference type="SAM" id="MobiDB-lite"/>
    </source>
</evidence>